<dbReference type="GO" id="GO:0006309">
    <property type="term" value="P:apoptotic DNA fragmentation"/>
    <property type="evidence" value="ECO:0007669"/>
    <property type="project" value="TreeGrafter"/>
</dbReference>
<dbReference type="InterPro" id="IPR040255">
    <property type="entry name" value="Non-specific_endonuclease"/>
</dbReference>
<keyword evidence="3" id="KW-0255">Endonuclease</keyword>
<name>A0A5B7ELD9_PORTR</name>
<evidence type="ECO:0000256" key="4">
    <source>
        <dbReference type="PIRSR" id="PIRSR640255-1"/>
    </source>
</evidence>
<accession>A0A5B7ELD9</accession>
<feature type="active site" description="Proton acceptor" evidence="4">
    <location>
        <position position="67"/>
    </location>
</feature>
<evidence type="ECO:0000256" key="3">
    <source>
        <dbReference type="ARBA" id="ARBA00022759"/>
    </source>
</evidence>
<evidence type="ECO:0000313" key="7">
    <source>
        <dbReference type="EMBL" id="MPC35291.1"/>
    </source>
</evidence>
<comment type="similarity">
    <text evidence="1">Belongs to the DNA/RNA non-specific endonuclease family.</text>
</comment>
<reference evidence="7 8" key="1">
    <citation type="submission" date="2019-05" db="EMBL/GenBank/DDBJ databases">
        <title>Another draft genome of Portunus trituberculatus and its Hox gene families provides insights of decapod evolution.</title>
        <authorList>
            <person name="Jeong J.-H."/>
            <person name="Song I."/>
            <person name="Kim S."/>
            <person name="Choi T."/>
            <person name="Kim D."/>
            <person name="Ryu S."/>
            <person name="Kim W."/>
        </authorList>
    </citation>
    <scope>NUCLEOTIDE SEQUENCE [LARGE SCALE GENOMIC DNA]</scope>
    <source>
        <tissue evidence="7">Muscle</tissue>
    </source>
</reference>
<organism evidence="7 8">
    <name type="scientific">Portunus trituberculatus</name>
    <name type="common">Swimming crab</name>
    <name type="synonym">Neptunus trituberculatus</name>
    <dbReference type="NCBI Taxonomy" id="210409"/>
    <lineage>
        <taxon>Eukaryota</taxon>
        <taxon>Metazoa</taxon>
        <taxon>Ecdysozoa</taxon>
        <taxon>Arthropoda</taxon>
        <taxon>Crustacea</taxon>
        <taxon>Multicrustacea</taxon>
        <taxon>Malacostraca</taxon>
        <taxon>Eumalacostraca</taxon>
        <taxon>Eucarida</taxon>
        <taxon>Decapoda</taxon>
        <taxon>Pleocyemata</taxon>
        <taxon>Brachyura</taxon>
        <taxon>Eubrachyura</taxon>
        <taxon>Portunoidea</taxon>
        <taxon>Portunidae</taxon>
        <taxon>Portuninae</taxon>
        <taxon>Portunus</taxon>
    </lineage>
</organism>
<dbReference type="InterPro" id="IPR044929">
    <property type="entry name" value="DNA/RNA_non-sp_Endonuclease_sf"/>
</dbReference>
<protein>
    <recommendedName>
        <fullName evidence="6">DNA/RNA non-specific endonuclease/pyrophosphatase/phosphodiesterase domain-containing protein</fullName>
    </recommendedName>
</protein>
<dbReference type="GO" id="GO:0000014">
    <property type="term" value="F:single-stranded DNA endodeoxyribonuclease activity"/>
    <property type="evidence" value="ECO:0007669"/>
    <property type="project" value="TreeGrafter"/>
</dbReference>
<evidence type="ECO:0000313" key="8">
    <source>
        <dbReference type="Proteomes" id="UP000324222"/>
    </source>
</evidence>
<dbReference type="Pfam" id="PF01223">
    <property type="entry name" value="Endonuclease_NS"/>
    <property type="match status" value="1"/>
</dbReference>
<dbReference type="Gene3D" id="3.40.570.10">
    <property type="entry name" value="Extracellular Endonuclease, subunit A"/>
    <property type="match status" value="1"/>
</dbReference>
<dbReference type="GO" id="GO:0005634">
    <property type="term" value="C:nucleus"/>
    <property type="evidence" value="ECO:0007669"/>
    <property type="project" value="TreeGrafter"/>
</dbReference>
<dbReference type="InterPro" id="IPR001604">
    <property type="entry name" value="Endo_G_ENPP1-like_dom"/>
</dbReference>
<proteinExistence type="inferred from homology"/>
<gene>
    <name evidence="7" type="ORF">E2C01_028711</name>
</gene>
<sequence>MKIAVKDTIRDTIRDATFRRFIGAKTKFKNNTRFFSKNLIYYYNQEKQKKILNSSNEVFGYFLSKGHLAPVADFVLEAEKRATYHYINIVPQWKTINNGNWEVRLHSSPFLQVTEPRSKLESAVRKLAKDGAATLDVYTGTHGILELLNMSNCSIKIFLNNKNLPVPALMWKTYE</sequence>
<comment type="caution">
    <text evidence="7">The sequence shown here is derived from an EMBL/GenBank/DDBJ whole genome shotgun (WGS) entry which is preliminary data.</text>
</comment>
<keyword evidence="8" id="KW-1185">Reference proteome</keyword>
<evidence type="ECO:0000256" key="2">
    <source>
        <dbReference type="ARBA" id="ARBA00022722"/>
    </source>
</evidence>
<dbReference type="AlphaFoldDB" id="A0A5B7ELD9"/>
<feature type="domain" description="DNA/RNA non-specific endonuclease/pyrophosphatase/phosphodiesterase" evidence="6">
    <location>
        <begin position="29"/>
        <end position="173"/>
    </location>
</feature>
<evidence type="ECO:0000259" key="6">
    <source>
        <dbReference type="Pfam" id="PF01223"/>
    </source>
</evidence>
<keyword evidence="5" id="KW-0479">Metal-binding</keyword>
<dbReference type="InterPro" id="IPR044925">
    <property type="entry name" value="His-Me_finger_sf"/>
</dbReference>
<dbReference type="PANTHER" id="PTHR13966:SF17">
    <property type="entry name" value="ENDONUCLEASE-RELATED"/>
    <property type="match status" value="1"/>
</dbReference>
<dbReference type="GO" id="GO:0005743">
    <property type="term" value="C:mitochondrial inner membrane"/>
    <property type="evidence" value="ECO:0007669"/>
    <property type="project" value="TreeGrafter"/>
</dbReference>
<dbReference type="GO" id="GO:0046872">
    <property type="term" value="F:metal ion binding"/>
    <property type="evidence" value="ECO:0007669"/>
    <property type="project" value="UniProtKB-KW"/>
</dbReference>
<evidence type="ECO:0000256" key="1">
    <source>
        <dbReference type="ARBA" id="ARBA00010052"/>
    </source>
</evidence>
<dbReference type="GO" id="GO:0004521">
    <property type="term" value="F:RNA endonuclease activity"/>
    <property type="evidence" value="ECO:0007669"/>
    <property type="project" value="TreeGrafter"/>
</dbReference>
<dbReference type="GO" id="GO:0003676">
    <property type="term" value="F:nucleic acid binding"/>
    <property type="evidence" value="ECO:0007669"/>
    <property type="project" value="InterPro"/>
</dbReference>
<dbReference type="PANTHER" id="PTHR13966">
    <property type="entry name" value="ENDONUCLEASE RELATED"/>
    <property type="match status" value="1"/>
</dbReference>
<feature type="binding site" evidence="5">
    <location>
        <position position="97"/>
    </location>
    <ligand>
        <name>Mg(2+)</name>
        <dbReference type="ChEBI" id="CHEBI:18420"/>
        <note>catalytic</note>
    </ligand>
</feature>
<dbReference type="OrthoDB" id="5960141at2759"/>
<keyword evidence="2" id="KW-0540">Nuclease</keyword>
<dbReference type="Proteomes" id="UP000324222">
    <property type="component" value="Unassembled WGS sequence"/>
</dbReference>
<dbReference type="EMBL" id="VSRR010003239">
    <property type="protein sequence ID" value="MPC35291.1"/>
    <property type="molecule type" value="Genomic_DNA"/>
</dbReference>
<keyword evidence="3" id="KW-0378">Hydrolase</keyword>
<evidence type="ECO:0000256" key="5">
    <source>
        <dbReference type="PIRSR" id="PIRSR640255-2"/>
    </source>
</evidence>
<dbReference type="SUPFAM" id="SSF54060">
    <property type="entry name" value="His-Me finger endonucleases"/>
    <property type="match status" value="1"/>
</dbReference>